<reference evidence="1 2" key="1">
    <citation type="submission" date="2013-08" db="EMBL/GenBank/DDBJ databases">
        <title>Flavobacterium limnosediminis JC2902 genome sequencing.</title>
        <authorList>
            <person name="Lee K."/>
            <person name="Yi H."/>
            <person name="Park S."/>
            <person name="Chun J."/>
        </authorList>
    </citation>
    <scope>NUCLEOTIDE SEQUENCE [LARGE SCALE GENOMIC DNA]</scope>
    <source>
        <strain evidence="1 2">JC2902</strain>
    </source>
</reference>
<dbReference type="AlphaFoldDB" id="V6SHX0"/>
<gene>
    <name evidence="1" type="ORF">FLJC2902T_32080</name>
</gene>
<dbReference type="eggNOG" id="ENOG5032RZC">
    <property type="taxonomic scope" value="Bacteria"/>
</dbReference>
<dbReference type="PATRIC" id="fig|1341181.4.peg.3148"/>
<protein>
    <submittedName>
        <fullName evidence="1">Uncharacterized protein</fullName>
    </submittedName>
</protein>
<keyword evidence="2" id="KW-1185">Reference proteome</keyword>
<sequence>MKIQTGDIFSIKTNKGYGFIQYVENIEVFGEYVRILAPIKAEKNITQSEIDEMERWNIYFPLKIAHRRKIVDFIGKYELPSNYVAHENVRTEHNIRGEHLGWRIVNRKTLAAEFKKKLDEKDLKLSPHGIFNDTLIIEYLESDWKLENWR</sequence>
<name>V6SHX0_9FLAO</name>
<dbReference type="Proteomes" id="UP000018004">
    <property type="component" value="Unassembled WGS sequence"/>
</dbReference>
<comment type="caution">
    <text evidence="1">The sequence shown here is derived from an EMBL/GenBank/DDBJ whole genome shotgun (WGS) entry which is preliminary data.</text>
</comment>
<organism evidence="1 2">
    <name type="scientific">Flavobacterium limnosediminis JC2902</name>
    <dbReference type="NCBI Taxonomy" id="1341181"/>
    <lineage>
        <taxon>Bacteria</taxon>
        <taxon>Pseudomonadati</taxon>
        <taxon>Bacteroidota</taxon>
        <taxon>Flavobacteriia</taxon>
        <taxon>Flavobacteriales</taxon>
        <taxon>Flavobacteriaceae</taxon>
        <taxon>Flavobacterium</taxon>
    </lineage>
</organism>
<dbReference type="OrthoDB" id="336698at2"/>
<dbReference type="RefSeq" id="WP_023580736.1">
    <property type="nucleotide sequence ID" value="NZ_AVGG01000042.1"/>
</dbReference>
<dbReference type="EMBL" id="AVGG01000042">
    <property type="protein sequence ID" value="ESU24010.1"/>
    <property type="molecule type" value="Genomic_DNA"/>
</dbReference>
<evidence type="ECO:0000313" key="2">
    <source>
        <dbReference type="Proteomes" id="UP000018004"/>
    </source>
</evidence>
<evidence type="ECO:0000313" key="1">
    <source>
        <dbReference type="EMBL" id="ESU24010.1"/>
    </source>
</evidence>
<dbReference type="STRING" id="1341181.FLJC2902T_32080"/>
<accession>V6SHX0</accession>
<proteinExistence type="predicted"/>